<dbReference type="SMART" id="SM00822">
    <property type="entry name" value="PKS_KR"/>
    <property type="match status" value="1"/>
</dbReference>
<dbReference type="GeneID" id="9666146"/>
<dbReference type="EMBL" id="GG698899">
    <property type="protein sequence ID" value="EEU45577.1"/>
    <property type="molecule type" value="Genomic_DNA"/>
</dbReference>
<keyword evidence="2" id="KW-0521">NADP</keyword>
<dbReference type="GO" id="GO:0048038">
    <property type="term" value="F:quinone binding"/>
    <property type="evidence" value="ECO:0007669"/>
    <property type="project" value="TreeGrafter"/>
</dbReference>
<dbReference type="PRINTS" id="PR00081">
    <property type="entry name" value="GDHRDH"/>
</dbReference>
<dbReference type="FunCoup" id="C7YS55">
    <property type="interactions" value="160"/>
</dbReference>
<dbReference type="KEGG" id="nhe:NECHADRAFT_80618"/>
<feature type="region of interest" description="Disordered" evidence="5">
    <location>
        <begin position="479"/>
        <end position="498"/>
    </location>
</feature>
<dbReference type="PANTHER" id="PTHR42760">
    <property type="entry name" value="SHORT-CHAIN DEHYDROGENASES/REDUCTASES FAMILY MEMBER"/>
    <property type="match status" value="1"/>
</dbReference>
<evidence type="ECO:0000256" key="2">
    <source>
        <dbReference type="ARBA" id="ARBA00022857"/>
    </source>
</evidence>
<dbReference type="Pfam" id="PF00106">
    <property type="entry name" value="adh_short"/>
    <property type="match status" value="1"/>
</dbReference>
<accession>C7YS55</accession>
<evidence type="ECO:0000259" key="6">
    <source>
        <dbReference type="SMART" id="SM00822"/>
    </source>
</evidence>
<evidence type="ECO:0000256" key="5">
    <source>
        <dbReference type="SAM" id="MobiDB-lite"/>
    </source>
</evidence>
<dbReference type="InterPro" id="IPR036291">
    <property type="entry name" value="NAD(P)-bd_dom_sf"/>
</dbReference>
<gene>
    <name evidence="7" type="ORF">NECHADRAFT_80618</name>
</gene>
<evidence type="ECO:0000256" key="4">
    <source>
        <dbReference type="RuleBase" id="RU000363"/>
    </source>
</evidence>
<dbReference type="PRINTS" id="PR00080">
    <property type="entry name" value="SDRFAMILY"/>
</dbReference>
<sequence>MALPLVGKLAVVTGASRGIGLAISKALAARGANLVLAYTSANSAASTASLAAELSSKHSIKAVPIQADLGTTTGPASLVSQAAEAFSPLRIDILVNNAGVALNDKIPDIKPQDFTTSFNVNVMGPLLLVQAAQPYLPNDRSGRIINLSSVSSSLGFVGQSVYGGTKAALEAMTKTWARELSENCTVNAINPGPVRSEMYSRNSDEFKQLIKPFIQNAPLMAVRPGVDDPAIVEEAKTTGGRAGEAEEIAGVVSMLTGPESSWITGQVICANGGMIFEGSFCIKTFKLTNIEHDKPKIESLHLAVIFKCPAISQAVAQILPSSLNSTQLTHFTYKSTTPRVISSALITMETRNDTSDPFEDVLNLEERFYSEGYQLGIKDGIKAGRIEGRSFGMEKGFEKFLESGRLAGKAVVWANRMPPKDESSSACTLPPLPRNARLEKNVNTLYALVEPDTLSTENSDDAVQDFDDRIKRAQGKAKIVERMAGGGGKESSGPSSTP</sequence>
<dbReference type="GO" id="GO:0016616">
    <property type="term" value="F:oxidoreductase activity, acting on the CH-OH group of donors, NAD or NADP as acceptor"/>
    <property type="evidence" value="ECO:0007669"/>
    <property type="project" value="TreeGrafter"/>
</dbReference>
<dbReference type="RefSeq" id="XP_003051290.1">
    <property type="nucleotide sequence ID" value="XM_003051244.1"/>
</dbReference>
<dbReference type="SUPFAM" id="SSF51735">
    <property type="entry name" value="NAD(P)-binding Rossmann-fold domains"/>
    <property type="match status" value="1"/>
</dbReference>
<evidence type="ECO:0000313" key="8">
    <source>
        <dbReference type="Proteomes" id="UP000005206"/>
    </source>
</evidence>
<protein>
    <recommendedName>
        <fullName evidence="6">Ketoreductase domain-containing protein</fullName>
    </recommendedName>
</protein>
<organism evidence="7 8">
    <name type="scientific">Fusarium vanettenii (strain ATCC MYA-4622 / CBS 123669 / FGSC 9596 / NRRL 45880 / 77-13-4)</name>
    <name type="common">Fusarium solani subsp. pisi</name>
    <dbReference type="NCBI Taxonomy" id="660122"/>
    <lineage>
        <taxon>Eukaryota</taxon>
        <taxon>Fungi</taxon>
        <taxon>Dikarya</taxon>
        <taxon>Ascomycota</taxon>
        <taxon>Pezizomycotina</taxon>
        <taxon>Sordariomycetes</taxon>
        <taxon>Hypocreomycetidae</taxon>
        <taxon>Hypocreales</taxon>
        <taxon>Nectriaceae</taxon>
        <taxon>Fusarium</taxon>
        <taxon>Fusarium solani species complex</taxon>
        <taxon>Fusarium vanettenii</taxon>
    </lineage>
</organism>
<dbReference type="AlphaFoldDB" id="C7YS55"/>
<dbReference type="eggNOG" id="KOG0725">
    <property type="taxonomic scope" value="Eukaryota"/>
</dbReference>
<dbReference type="Pfam" id="PF09811">
    <property type="entry name" value="Yae1_N"/>
    <property type="match status" value="1"/>
</dbReference>
<dbReference type="CDD" id="cd05233">
    <property type="entry name" value="SDR_c"/>
    <property type="match status" value="1"/>
</dbReference>
<dbReference type="GO" id="GO:0006633">
    <property type="term" value="P:fatty acid biosynthetic process"/>
    <property type="evidence" value="ECO:0007669"/>
    <property type="project" value="TreeGrafter"/>
</dbReference>
<evidence type="ECO:0000256" key="3">
    <source>
        <dbReference type="ARBA" id="ARBA00023002"/>
    </source>
</evidence>
<dbReference type="Proteomes" id="UP000005206">
    <property type="component" value="Chromosome 5"/>
</dbReference>
<comment type="similarity">
    <text evidence="1 4">Belongs to the short-chain dehydrogenases/reductases (SDR) family.</text>
</comment>
<dbReference type="OMA" id="HTPLMEV"/>
<dbReference type="InParanoid" id="C7YS55"/>
<dbReference type="OrthoDB" id="48036at2759"/>
<evidence type="ECO:0000256" key="1">
    <source>
        <dbReference type="ARBA" id="ARBA00006484"/>
    </source>
</evidence>
<evidence type="ECO:0000313" key="7">
    <source>
        <dbReference type="EMBL" id="EEU45577.1"/>
    </source>
</evidence>
<dbReference type="InterPro" id="IPR020904">
    <property type="entry name" value="Sc_DH/Rdtase_CS"/>
</dbReference>
<dbReference type="VEuPathDB" id="FungiDB:NECHADRAFT_80618"/>
<proteinExistence type="inferred from homology"/>
<dbReference type="FunFam" id="3.40.50.720:FF:000374">
    <property type="entry name" value="3-oxoacyl-(Acyl-carrier-protein) reductase"/>
    <property type="match status" value="1"/>
</dbReference>
<keyword evidence="3" id="KW-0560">Oxidoreductase</keyword>
<dbReference type="Gene3D" id="3.40.50.720">
    <property type="entry name" value="NAD(P)-binding Rossmann-like Domain"/>
    <property type="match status" value="1"/>
</dbReference>
<keyword evidence="8" id="KW-1185">Reference proteome</keyword>
<dbReference type="HOGENOM" id="CLU_606919_0_0_1"/>
<feature type="domain" description="Ketoreductase" evidence="6">
    <location>
        <begin position="8"/>
        <end position="197"/>
    </location>
</feature>
<name>C7YS55_FUSV7</name>
<dbReference type="STRING" id="660122.C7YS55"/>
<dbReference type="InterPro" id="IPR057326">
    <property type="entry name" value="KR_dom"/>
</dbReference>
<dbReference type="InterPro" id="IPR002347">
    <property type="entry name" value="SDR_fam"/>
</dbReference>
<dbReference type="PROSITE" id="PS00061">
    <property type="entry name" value="ADH_SHORT"/>
    <property type="match status" value="1"/>
</dbReference>
<dbReference type="PANTHER" id="PTHR42760:SF111">
    <property type="entry name" value="3-OXOACYL-(ACYL-CARRIER-PROTEIN) REDUCTASE (AFU_ORTHOLOGUE AFUA_1G10100)"/>
    <property type="match status" value="1"/>
</dbReference>
<dbReference type="InterPro" id="IPR019191">
    <property type="entry name" value="Essential_protein_Yae1_N"/>
</dbReference>
<reference evidence="7 8" key="1">
    <citation type="journal article" date="2009" name="PLoS Genet.">
        <title>The genome of Nectria haematococca: contribution of supernumerary chromosomes to gene expansion.</title>
        <authorList>
            <person name="Coleman J.J."/>
            <person name="Rounsley S.D."/>
            <person name="Rodriguez-Carres M."/>
            <person name="Kuo A."/>
            <person name="Wasmann C.C."/>
            <person name="Grimwood J."/>
            <person name="Schmutz J."/>
            <person name="Taga M."/>
            <person name="White G.J."/>
            <person name="Zhou S."/>
            <person name="Schwartz D.C."/>
            <person name="Freitag M."/>
            <person name="Ma L.J."/>
            <person name="Danchin E.G."/>
            <person name="Henrissat B."/>
            <person name="Coutinho P.M."/>
            <person name="Nelson D.R."/>
            <person name="Straney D."/>
            <person name="Napoli C.A."/>
            <person name="Barker B.M."/>
            <person name="Gribskov M."/>
            <person name="Rep M."/>
            <person name="Kroken S."/>
            <person name="Molnar I."/>
            <person name="Rensing C."/>
            <person name="Kennell J.C."/>
            <person name="Zamora J."/>
            <person name="Farman M.L."/>
            <person name="Selker E.U."/>
            <person name="Salamov A."/>
            <person name="Shapiro H."/>
            <person name="Pangilinan J."/>
            <person name="Lindquist E."/>
            <person name="Lamers C."/>
            <person name="Grigoriev I.V."/>
            <person name="Geiser D.M."/>
            <person name="Covert S.F."/>
            <person name="Temporini E."/>
            <person name="Vanetten H.D."/>
        </authorList>
    </citation>
    <scope>NUCLEOTIDE SEQUENCE [LARGE SCALE GENOMIC DNA]</scope>
    <source>
        <strain evidence="8">ATCC MYA-4622 / CBS 123669 / FGSC 9596 / NRRL 45880 / 77-13-4</strain>
    </source>
</reference>